<dbReference type="GO" id="GO:0000056">
    <property type="term" value="P:ribosomal small subunit export from nucleus"/>
    <property type="evidence" value="ECO:0007669"/>
    <property type="project" value="TreeGrafter"/>
</dbReference>
<dbReference type="GO" id="GO:0005737">
    <property type="term" value="C:cytoplasm"/>
    <property type="evidence" value="ECO:0007669"/>
    <property type="project" value="UniProtKB-SubCell"/>
</dbReference>
<evidence type="ECO:0000256" key="5">
    <source>
        <dbReference type="ARBA" id="ARBA00020749"/>
    </source>
</evidence>
<feature type="region of interest" description="Disordered" evidence="11">
    <location>
        <begin position="269"/>
        <end position="293"/>
    </location>
</feature>
<evidence type="ECO:0000313" key="14">
    <source>
        <dbReference type="Ensembl" id="ENSLLEP00000028254.1"/>
    </source>
</evidence>
<dbReference type="AlphaFoldDB" id="A0A8C5PUR2"/>
<dbReference type="FunFam" id="2.60.120.340:FF:000014">
    <property type="entry name" value="Uncharacterized protein"/>
    <property type="match status" value="1"/>
</dbReference>
<name>A0A8C5PUR2_9ANUR</name>
<protein>
    <recommendedName>
        <fullName evidence="5">Nucleophosmin</fullName>
    </recommendedName>
</protein>
<feature type="region of interest" description="Disordered" evidence="11">
    <location>
        <begin position="123"/>
        <end position="223"/>
    </location>
</feature>
<sequence length="359" mass="39805">MEDSMDMDNVSPLRPQNFLFGCELKSDKREYSFKVDDDENEHQLSLRTVSVGATAKDEFHVVEAEGMNYEGKMIKISLASLKPSVQPTVSLGGFEITPPVTLRLKSGSGPVFVSGQHLVALEEDLESSDEEEESSPSPKNAKRPGAINASKVPQKKAKVAEEDDDDDDDDDDEDDEDFEDEDEEETPVKPIKSTKSVSTPKSNHNGKASERSAKSPKQCPLSTHTVTGVNQVHFINGAGPDTSKDCPNTSLFRKGKIFIVSSHKCSHRIESLRTPDQKGKSENKQVTPRTPKTPLTFEEMQGKIQSSLEKGVVLPKLEAKFVNYVKNSFRTDNQKVSLYHIEVCYIYILCCFGFNPSVV</sequence>
<comment type="similarity">
    <text evidence="4">Belongs to the nucleoplasmin family.</text>
</comment>
<dbReference type="InterPro" id="IPR004301">
    <property type="entry name" value="Nucleoplasmin"/>
</dbReference>
<dbReference type="GO" id="GO:0003682">
    <property type="term" value="F:chromatin binding"/>
    <property type="evidence" value="ECO:0007669"/>
    <property type="project" value="TreeGrafter"/>
</dbReference>
<evidence type="ECO:0000256" key="4">
    <source>
        <dbReference type="ARBA" id="ARBA00010744"/>
    </source>
</evidence>
<dbReference type="PANTHER" id="PTHR22747">
    <property type="entry name" value="NUCLEOPLASMIN"/>
    <property type="match status" value="1"/>
</dbReference>
<dbReference type="GO" id="GO:1990904">
    <property type="term" value="C:ribonucleoprotein complex"/>
    <property type="evidence" value="ECO:0007669"/>
    <property type="project" value="TreeGrafter"/>
</dbReference>
<dbReference type="Gene3D" id="1.10.10.2100">
    <property type="match status" value="1"/>
</dbReference>
<evidence type="ECO:0000256" key="10">
    <source>
        <dbReference type="ARBA" id="ARBA00023242"/>
    </source>
</evidence>
<dbReference type="GO" id="GO:0005654">
    <property type="term" value="C:nucleoplasm"/>
    <property type="evidence" value="ECO:0007669"/>
    <property type="project" value="UniProtKB-SubCell"/>
</dbReference>
<evidence type="ECO:0000256" key="11">
    <source>
        <dbReference type="SAM" id="MobiDB-lite"/>
    </source>
</evidence>
<evidence type="ECO:0000259" key="12">
    <source>
        <dbReference type="Pfam" id="PF03066"/>
    </source>
</evidence>
<dbReference type="Ensembl" id="ENSLLET00000029359.1">
    <property type="protein sequence ID" value="ENSLLEP00000028254.1"/>
    <property type="gene ID" value="ENSLLEG00000017868.1"/>
</dbReference>
<keyword evidence="9" id="KW-0143">Chaperone</keyword>
<proteinExistence type="inferred from homology"/>
<keyword evidence="10" id="KW-0539">Nucleus</keyword>
<accession>A0A8C5PUR2</accession>
<feature type="compositionally biased region" description="Basic and acidic residues" evidence="11">
    <location>
        <begin position="269"/>
        <end position="283"/>
    </location>
</feature>
<evidence type="ECO:0000256" key="7">
    <source>
        <dbReference type="ARBA" id="ARBA00022553"/>
    </source>
</evidence>
<dbReference type="GO" id="GO:0006338">
    <property type="term" value="P:chromatin remodeling"/>
    <property type="evidence" value="ECO:0007669"/>
    <property type="project" value="TreeGrafter"/>
</dbReference>
<feature type="compositionally biased region" description="Acidic residues" evidence="11">
    <location>
        <begin position="123"/>
        <end position="134"/>
    </location>
</feature>
<dbReference type="GO" id="GO:0003723">
    <property type="term" value="F:RNA binding"/>
    <property type="evidence" value="ECO:0007669"/>
    <property type="project" value="UniProtKB-KW"/>
</dbReference>
<dbReference type="Pfam" id="PF03066">
    <property type="entry name" value="Nucleoplasmin"/>
    <property type="match status" value="1"/>
</dbReference>
<keyword evidence="7" id="KW-0597">Phosphoprotein</keyword>
<dbReference type="GO" id="GO:0045944">
    <property type="term" value="P:positive regulation of transcription by RNA polymerase II"/>
    <property type="evidence" value="ECO:0007669"/>
    <property type="project" value="TreeGrafter"/>
</dbReference>
<evidence type="ECO:0000256" key="8">
    <source>
        <dbReference type="ARBA" id="ARBA00022884"/>
    </source>
</evidence>
<dbReference type="GO" id="GO:0010824">
    <property type="term" value="P:regulation of centrosome duplication"/>
    <property type="evidence" value="ECO:0007669"/>
    <property type="project" value="TreeGrafter"/>
</dbReference>
<dbReference type="GO" id="GO:0042393">
    <property type="term" value="F:histone binding"/>
    <property type="evidence" value="ECO:0007669"/>
    <property type="project" value="TreeGrafter"/>
</dbReference>
<dbReference type="PANTHER" id="PTHR22747:SF28">
    <property type="entry name" value="NUCLEOPHOSMIN"/>
    <property type="match status" value="1"/>
</dbReference>
<keyword evidence="15" id="KW-1185">Reference proteome</keyword>
<dbReference type="Pfam" id="PF16276">
    <property type="entry name" value="NPM1-C"/>
    <property type="match status" value="1"/>
</dbReference>
<feature type="compositionally biased region" description="Polar residues" evidence="11">
    <location>
        <begin position="193"/>
        <end position="206"/>
    </location>
</feature>
<dbReference type="InterPro" id="IPR032569">
    <property type="entry name" value="NPM1_C"/>
</dbReference>
<reference evidence="14" key="2">
    <citation type="submission" date="2025-09" db="UniProtKB">
        <authorList>
            <consortium name="Ensembl"/>
        </authorList>
    </citation>
    <scope>IDENTIFICATION</scope>
</reference>
<dbReference type="GO" id="GO:0042273">
    <property type="term" value="P:ribosomal large subunit biogenesis"/>
    <property type="evidence" value="ECO:0007669"/>
    <property type="project" value="TreeGrafter"/>
</dbReference>
<comment type="subcellular location">
    <subcellularLocation>
        <location evidence="1">Cytoplasm</location>
    </subcellularLocation>
    <subcellularLocation>
        <location evidence="2">Nucleus</location>
        <location evidence="2">Nucleolus</location>
    </subcellularLocation>
    <subcellularLocation>
        <location evidence="3">Nucleus</location>
        <location evidence="3">Nucleoplasm</location>
    </subcellularLocation>
</comment>
<dbReference type="GO" id="GO:0005730">
    <property type="term" value="C:nucleolus"/>
    <property type="evidence" value="ECO:0007669"/>
    <property type="project" value="UniProtKB-SubCell"/>
</dbReference>
<feature type="domain" description="Nucleophosmin C-terminal" evidence="13">
    <location>
        <begin position="298"/>
        <end position="336"/>
    </location>
</feature>
<feature type="compositionally biased region" description="Acidic residues" evidence="11">
    <location>
        <begin position="161"/>
        <end position="185"/>
    </location>
</feature>
<keyword evidence="8" id="KW-0694">RNA-binding</keyword>
<dbReference type="SUPFAM" id="SSF69203">
    <property type="entry name" value="Nucleoplasmin-like core domain"/>
    <property type="match status" value="1"/>
</dbReference>
<organism evidence="14 15">
    <name type="scientific">Leptobrachium leishanense</name>
    <name type="common">Leishan spiny toad</name>
    <dbReference type="NCBI Taxonomy" id="445787"/>
    <lineage>
        <taxon>Eukaryota</taxon>
        <taxon>Metazoa</taxon>
        <taxon>Chordata</taxon>
        <taxon>Craniata</taxon>
        <taxon>Vertebrata</taxon>
        <taxon>Euteleostomi</taxon>
        <taxon>Amphibia</taxon>
        <taxon>Batrachia</taxon>
        <taxon>Anura</taxon>
        <taxon>Pelobatoidea</taxon>
        <taxon>Megophryidae</taxon>
        <taxon>Leptobrachium</taxon>
    </lineage>
</organism>
<dbReference type="OrthoDB" id="9946910at2759"/>
<dbReference type="Gene3D" id="2.60.120.340">
    <property type="entry name" value="Nucleoplasmin core domain"/>
    <property type="match status" value="1"/>
</dbReference>
<dbReference type="Proteomes" id="UP000694569">
    <property type="component" value="Unplaced"/>
</dbReference>
<feature type="domain" description="Nucleoplasmin core" evidence="12">
    <location>
        <begin position="19"/>
        <end position="119"/>
    </location>
</feature>
<dbReference type="InterPro" id="IPR036824">
    <property type="entry name" value="Nucleoplasmin_core_dom_sf"/>
</dbReference>
<keyword evidence="6" id="KW-0963">Cytoplasm</keyword>
<evidence type="ECO:0000256" key="2">
    <source>
        <dbReference type="ARBA" id="ARBA00004604"/>
    </source>
</evidence>
<dbReference type="InterPro" id="IPR024057">
    <property type="entry name" value="Nucleoplasmin_core_dom"/>
</dbReference>
<evidence type="ECO:0000256" key="1">
    <source>
        <dbReference type="ARBA" id="ARBA00004496"/>
    </source>
</evidence>
<dbReference type="GO" id="GO:0005813">
    <property type="term" value="C:centrosome"/>
    <property type="evidence" value="ECO:0007669"/>
    <property type="project" value="TreeGrafter"/>
</dbReference>
<dbReference type="GeneTree" id="ENSGT00940000164405"/>
<evidence type="ECO:0000256" key="9">
    <source>
        <dbReference type="ARBA" id="ARBA00023186"/>
    </source>
</evidence>
<reference evidence="14" key="1">
    <citation type="submission" date="2025-08" db="UniProtKB">
        <authorList>
            <consortium name="Ensembl"/>
        </authorList>
    </citation>
    <scope>IDENTIFICATION</scope>
</reference>
<evidence type="ECO:0000313" key="15">
    <source>
        <dbReference type="Proteomes" id="UP000694569"/>
    </source>
</evidence>
<evidence type="ECO:0000256" key="3">
    <source>
        <dbReference type="ARBA" id="ARBA00004642"/>
    </source>
</evidence>
<evidence type="ECO:0000256" key="6">
    <source>
        <dbReference type="ARBA" id="ARBA00022490"/>
    </source>
</evidence>
<dbReference type="GO" id="GO:0042274">
    <property type="term" value="P:ribosomal small subunit biogenesis"/>
    <property type="evidence" value="ECO:0007669"/>
    <property type="project" value="TreeGrafter"/>
</dbReference>
<evidence type="ECO:0000259" key="13">
    <source>
        <dbReference type="Pfam" id="PF16276"/>
    </source>
</evidence>
<dbReference type="GO" id="GO:0000055">
    <property type="term" value="P:ribosomal large subunit export from nucleus"/>
    <property type="evidence" value="ECO:0007669"/>
    <property type="project" value="TreeGrafter"/>
</dbReference>